<organism evidence="4 5">
    <name type="scientific">Paractinoplanes brasiliensis</name>
    <dbReference type="NCBI Taxonomy" id="52695"/>
    <lineage>
        <taxon>Bacteria</taxon>
        <taxon>Bacillati</taxon>
        <taxon>Actinomycetota</taxon>
        <taxon>Actinomycetes</taxon>
        <taxon>Micromonosporales</taxon>
        <taxon>Micromonosporaceae</taxon>
        <taxon>Paractinoplanes</taxon>
    </lineage>
</organism>
<keyword evidence="1 2" id="KW-0732">Signal</keyword>
<evidence type="ECO:0000256" key="1">
    <source>
        <dbReference type="ARBA" id="ARBA00022729"/>
    </source>
</evidence>
<feature type="domain" description="Esterase Ig-like N-terminal" evidence="3">
    <location>
        <begin position="41"/>
        <end position="164"/>
    </location>
</feature>
<dbReference type="Proteomes" id="UP000294901">
    <property type="component" value="Unassembled WGS sequence"/>
</dbReference>
<gene>
    <name evidence="4" type="ORF">C8E87_1611</name>
</gene>
<dbReference type="Pfam" id="PF18435">
    <property type="entry name" value="EstA_Ig_like"/>
    <property type="match status" value="1"/>
</dbReference>
<dbReference type="InterPro" id="IPR029058">
    <property type="entry name" value="AB_hydrolase_fold"/>
</dbReference>
<evidence type="ECO:0000313" key="5">
    <source>
        <dbReference type="Proteomes" id="UP000294901"/>
    </source>
</evidence>
<reference evidence="4 5" key="1">
    <citation type="submission" date="2019-03" db="EMBL/GenBank/DDBJ databases">
        <title>Sequencing the genomes of 1000 actinobacteria strains.</title>
        <authorList>
            <person name="Klenk H.-P."/>
        </authorList>
    </citation>
    <scope>NUCLEOTIDE SEQUENCE [LARGE SCALE GENOMIC DNA]</scope>
    <source>
        <strain evidence="4 5">DSM 43805</strain>
    </source>
</reference>
<dbReference type="Gene3D" id="3.40.50.1820">
    <property type="entry name" value="alpha/beta hydrolase"/>
    <property type="match status" value="1"/>
</dbReference>
<proteinExistence type="predicted"/>
<evidence type="ECO:0000313" key="4">
    <source>
        <dbReference type="EMBL" id="TDO37971.1"/>
    </source>
</evidence>
<dbReference type="SUPFAM" id="SSF53474">
    <property type="entry name" value="alpha/beta-Hydrolases"/>
    <property type="match status" value="1"/>
</dbReference>
<dbReference type="Gene3D" id="2.60.40.2180">
    <property type="match status" value="1"/>
</dbReference>
<accession>A0A4R6JRE2</accession>
<dbReference type="AlphaFoldDB" id="A0A4R6JRE2"/>
<dbReference type="PANTHER" id="PTHR43037:SF1">
    <property type="entry name" value="BLL1128 PROTEIN"/>
    <property type="match status" value="1"/>
</dbReference>
<dbReference type="InterPro" id="IPR050955">
    <property type="entry name" value="Plant_Biomass_Hydrol_Est"/>
</dbReference>
<protein>
    <submittedName>
        <fullName evidence="4">Putative peptidase</fullName>
    </submittedName>
</protein>
<comment type="caution">
    <text evidence="4">The sequence shown here is derived from an EMBL/GenBank/DDBJ whole genome shotgun (WGS) entry which is preliminary data.</text>
</comment>
<evidence type="ECO:0000259" key="3">
    <source>
        <dbReference type="Pfam" id="PF18435"/>
    </source>
</evidence>
<dbReference type="InterPro" id="IPR041172">
    <property type="entry name" value="EstA_Ig-like_N"/>
</dbReference>
<dbReference type="RefSeq" id="WP_166661117.1">
    <property type="nucleotide sequence ID" value="NZ_BOMD01000082.1"/>
</dbReference>
<feature type="chain" id="PRO_5020204371" evidence="2">
    <location>
        <begin position="27"/>
        <end position="433"/>
    </location>
</feature>
<feature type="signal peptide" evidence="2">
    <location>
        <begin position="1"/>
        <end position="26"/>
    </location>
</feature>
<dbReference type="EMBL" id="SNWR01000001">
    <property type="protein sequence ID" value="TDO37971.1"/>
    <property type="molecule type" value="Genomic_DNA"/>
</dbReference>
<evidence type="ECO:0000256" key="2">
    <source>
        <dbReference type="SAM" id="SignalP"/>
    </source>
</evidence>
<name>A0A4R6JRE2_9ACTN</name>
<keyword evidence="5" id="KW-1185">Reference proteome</keyword>
<dbReference type="PANTHER" id="PTHR43037">
    <property type="entry name" value="UNNAMED PRODUCT-RELATED"/>
    <property type="match status" value="1"/>
</dbReference>
<sequence>MSKRTPLAAVAVLFAAVWIAPGTANAKPSGHGREGVQNVLPITQILAFGQKVTAVAVEYSSEVNARTLDRDTYTVSDSLYNFRFNPVGDITDPTKRADRTITAVYTNEAPALNADKRSDRGNFVIIELDATDPGGNTIMATSNYVKVNTDLQTRVVQNKDVYAQARKGKGRGHRLAAASDKAYGPTKPAINLLADDFVYKRFTATSGTMIPYAYHLPRGYDAAKTYPVVVILPGHGMGFNGSNEGVQVAADIPATAWLQEKWTGTKEDVIVLAPQNQRVGTAAAQAEVMVELLNAFTREFPVNQDRIYASTVSYGSTLAWAALAAYPDLFDGALITGGFAASASQATAIAASGTPVWITHGTHDHLLNVVTTGQTSYNQIWNAYVALGKTPVQANALVKYTEYADSAFYEPDRHLAAAPTYEEKTILQWLLAQ</sequence>